<proteinExistence type="inferred from homology"/>
<dbReference type="Gene3D" id="3.40.50.150">
    <property type="entry name" value="Vaccinia Virus protein VP39"/>
    <property type="match status" value="1"/>
</dbReference>
<evidence type="ECO:0000256" key="1">
    <source>
        <dbReference type="ARBA" id="ARBA00022603"/>
    </source>
</evidence>
<dbReference type="InterPro" id="IPR036390">
    <property type="entry name" value="WH_DNA-bd_sf"/>
</dbReference>
<dbReference type="EMBL" id="BAABME010019565">
    <property type="protein sequence ID" value="GAA0157615.1"/>
    <property type="molecule type" value="Genomic_DNA"/>
</dbReference>
<evidence type="ECO:0000313" key="8">
    <source>
        <dbReference type="Proteomes" id="UP001454036"/>
    </source>
</evidence>
<keyword evidence="3" id="KW-0949">S-adenosyl-L-methionine</keyword>
<dbReference type="InterPro" id="IPR001077">
    <property type="entry name" value="COMT_C"/>
</dbReference>
<evidence type="ECO:0000256" key="2">
    <source>
        <dbReference type="ARBA" id="ARBA00022679"/>
    </source>
</evidence>
<dbReference type="InterPro" id="IPR016461">
    <property type="entry name" value="COMT-like"/>
</dbReference>
<protein>
    <recommendedName>
        <fullName evidence="9">Caffeic acid O-methyltransferase</fullName>
    </recommendedName>
</protein>
<organism evidence="7 8">
    <name type="scientific">Lithospermum erythrorhizon</name>
    <name type="common">Purple gromwell</name>
    <name type="synonym">Lithospermum officinale var. erythrorhizon</name>
    <dbReference type="NCBI Taxonomy" id="34254"/>
    <lineage>
        <taxon>Eukaryota</taxon>
        <taxon>Viridiplantae</taxon>
        <taxon>Streptophyta</taxon>
        <taxon>Embryophyta</taxon>
        <taxon>Tracheophyta</taxon>
        <taxon>Spermatophyta</taxon>
        <taxon>Magnoliopsida</taxon>
        <taxon>eudicotyledons</taxon>
        <taxon>Gunneridae</taxon>
        <taxon>Pentapetalae</taxon>
        <taxon>asterids</taxon>
        <taxon>lamiids</taxon>
        <taxon>Boraginales</taxon>
        <taxon>Boraginaceae</taxon>
        <taxon>Boraginoideae</taxon>
        <taxon>Lithospermeae</taxon>
        <taxon>Lithospermum</taxon>
    </lineage>
</organism>
<dbReference type="Proteomes" id="UP001454036">
    <property type="component" value="Unassembled WGS sequence"/>
</dbReference>
<feature type="domain" description="O-methyltransferase C-terminal" evidence="5">
    <location>
        <begin position="129"/>
        <end position="210"/>
    </location>
</feature>
<sequence length="211" mass="23538">MNTSNEELHELADITKCTFSFVDSMVLKCAVELRIADIIRSHGKSITLSQIASSIDSPSVNLGNLKRVMRMLVRMKIFTTQKLDTETHKSSDDVLYGLTPFSSMLVHDVDITLAPFVLMENYPMMAIPWHYLSDVVKEGGSGFKKANGVELFEMARKDPELNKIFNNAMRCITKIFFKGLFSTNNRDVFNGVNSVVDVGGGMGQFIGEIVN</sequence>
<dbReference type="Pfam" id="PF00891">
    <property type="entry name" value="Methyltransf_2"/>
    <property type="match status" value="1"/>
</dbReference>
<comment type="similarity">
    <text evidence="4">Belongs to the class I-like SAM-binding methyltransferase superfamily. Cation-independent O-methyltransferase family. COMT subfamily.</text>
</comment>
<keyword evidence="2" id="KW-0808">Transferase</keyword>
<dbReference type="GO" id="GO:0032259">
    <property type="term" value="P:methylation"/>
    <property type="evidence" value="ECO:0007669"/>
    <property type="project" value="UniProtKB-KW"/>
</dbReference>
<dbReference type="SUPFAM" id="SSF46785">
    <property type="entry name" value="Winged helix' DNA-binding domain"/>
    <property type="match status" value="1"/>
</dbReference>
<evidence type="ECO:0000259" key="5">
    <source>
        <dbReference type="Pfam" id="PF00891"/>
    </source>
</evidence>
<name>A0AAV3Q102_LITER</name>
<dbReference type="AlphaFoldDB" id="A0AAV3Q102"/>
<evidence type="ECO:0000256" key="3">
    <source>
        <dbReference type="ARBA" id="ARBA00022691"/>
    </source>
</evidence>
<dbReference type="InterPro" id="IPR012967">
    <property type="entry name" value="COMT_dimerisation"/>
</dbReference>
<reference evidence="7 8" key="1">
    <citation type="submission" date="2024-01" db="EMBL/GenBank/DDBJ databases">
        <title>The complete chloroplast genome sequence of Lithospermum erythrorhizon: insights into the phylogenetic relationship among Boraginaceae species and the maternal lineages of purple gromwells.</title>
        <authorList>
            <person name="Okada T."/>
            <person name="Watanabe K."/>
        </authorList>
    </citation>
    <scope>NUCLEOTIDE SEQUENCE [LARGE SCALE GENOMIC DNA]</scope>
</reference>
<evidence type="ECO:0008006" key="9">
    <source>
        <dbReference type="Google" id="ProtNLM"/>
    </source>
</evidence>
<accession>A0AAV3Q102</accession>
<evidence type="ECO:0000259" key="6">
    <source>
        <dbReference type="Pfam" id="PF08100"/>
    </source>
</evidence>
<feature type="domain" description="O-methyltransferase dimerisation" evidence="6">
    <location>
        <begin position="18"/>
        <end position="107"/>
    </location>
</feature>
<keyword evidence="1" id="KW-0489">Methyltransferase</keyword>
<evidence type="ECO:0000313" key="7">
    <source>
        <dbReference type="EMBL" id="GAA0157615.1"/>
    </source>
</evidence>
<evidence type="ECO:0000256" key="4">
    <source>
        <dbReference type="ARBA" id="ARBA00034481"/>
    </source>
</evidence>
<dbReference type="GO" id="GO:0046983">
    <property type="term" value="F:protein dimerization activity"/>
    <property type="evidence" value="ECO:0007669"/>
    <property type="project" value="InterPro"/>
</dbReference>
<dbReference type="Pfam" id="PF08100">
    <property type="entry name" value="Dimerisation"/>
    <property type="match status" value="1"/>
</dbReference>
<dbReference type="SUPFAM" id="SSF53335">
    <property type="entry name" value="S-adenosyl-L-methionine-dependent methyltransferases"/>
    <property type="match status" value="1"/>
</dbReference>
<dbReference type="PROSITE" id="PS51683">
    <property type="entry name" value="SAM_OMT_II"/>
    <property type="match status" value="1"/>
</dbReference>
<dbReference type="Gene3D" id="1.10.10.10">
    <property type="entry name" value="Winged helix-like DNA-binding domain superfamily/Winged helix DNA-binding domain"/>
    <property type="match status" value="1"/>
</dbReference>
<comment type="caution">
    <text evidence="7">The sequence shown here is derived from an EMBL/GenBank/DDBJ whole genome shotgun (WGS) entry which is preliminary data.</text>
</comment>
<dbReference type="PANTHER" id="PTHR11746">
    <property type="entry name" value="O-METHYLTRANSFERASE"/>
    <property type="match status" value="1"/>
</dbReference>
<dbReference type="GO" id="GO:0008171">
    <property type="term" value="F:O-methyltransferase activity"/>
    <property type="evidence" value="ECO:0007669"/>
    <property type="project" value="InterPro"/>
</dbReference>
<keyword evidence="8" id="KW-1185">Reference proteome</keyword>
<gene>
    <name evidence="7" type="ORF">LIER_38486</name>
</gene>
<dbReference type="InterPro" id="IPR036388">
    <property type="entry name" value="WH-like_DNA-bd_sf"/>
</dbReference>
<dbReference type="InterPro" id="IPR029063">
    <property type="entry name" value="SAM-dependent_MTases_sf"/>
</dbReference>